<dbReference type="PANTHER" id="PTHR10037">
    <property type="entry name" value="VOLTAGE-GATED CATION CHANNEL CALCIUM AND SODIUM"/>
    <property type="match status" value="1"/>
</dbReference>
<dbReference type="FunFam" id="1.10.238.10:FF:000002">
    <property type="entry name" value="Sodium channel protein"/>
    <property type="match status" value="1"/>
</dbReference>
<evidence type="ECO:0000256" key="1">
    <source>
        <dbReference type="ARBA" id="ARBA00004651"/>
    </source>
</evidence>
<keyword evidence="9" id="KW-0832">Ubl conjugation</keyword>
<dbReference type="InterPro" id="IPR058542">
    <property type="entry name" value="IQ_SCN5A_C"/>
</dbReference>
<dbReference type="Gene3D" id="1.20.5.1190">
    <property type="entry name" value="iswi atpase"/>
    <property type="match status" value="1"/>
</dbReference>
<evidence type="ECO:0000256" key="23">
    <source>
        <dbReference type="SAM" id="MobiDB-lite"/>
    </source>
</evidence>
<accession>A0A3Q0GI65</accession>
<keyword evidence="12 21" id="KW-0915">Sodium</keyword>
<comment type="subcellular location">
    <subcellularLocation>
        <location evidence="1 21">Cell membrane</location>
        <topology evidence="1 21">Multi-pass membrane protein</topology>
    </subcellularLocation>
</comment>
<evidence type="ECO:0000256" key="2">
    <source>
        <dbReference type="ARBA" id="ARBA00006764"/>
    </source>
</evidence>
<feature type="transmembrane region" description="Helical" evidence="21">
    <location>
        <begin position="250"/>
        <end position="269"/>
    </location>
</feature>
<keyword evidence="22" id="KW-0175">Coiled coil</keyword>
<comment type="subunit">
    <text evidence="20">The channel consists of an ion conducting pore forming alpha-subunit regulated by one or more associated auxiliary subunits SCN1B, SCN2B and SCN3B; electrophysiological properties may vary depending on the type of the associated beta subunits. Found in a number of complexes with PRX, DYNLT1 and PDZD2. Interacts with proteins such as FSTL1, PRX, DYNLT1, PDZD2, S100A10 and many others. Interacts with NEDD4 and NEDD4L.</text>
</comment>
<dbReference type="FunFam" id="1.10.287.70:FF:000049">
    <property type="entry name" value="Voltage-dependent sodium channel 2"/>
    <property type="match status" value="1"/>
</dbReference>
<dbReference type="InterPro" id="IPR001696">
    <property type="entry name" value="Na_channel_asu"/>
</dbReference>
<evidence type="ECO:0000256" key="20">
    <source>
        <dbReference type="ARBA" id="ARBA00047025"/>
    </source>
</evidence>
<dbReference type="InterPro" id="IPR043203">
    <property type="entry name" value="VGCC_Ca_Na"/>
</dbReference>
<evidence type="ECO:0000256" key="16">
    <source>
        <dbReference type="ARBA" id="ARBA00023180"/>
    </source>
</evidence>
<feature type="domain" description="Ion transport" evidence="24">
    <location>
        <begin position="558"/>
        <end position="783"/>
    </location>
</feature>
<feature type="compositionally biased region" description="Polar residues" evidence="23">
    <location>
        <begin position="894"/>
        <end position="915"/>
    </location>
</feature>
<dbReference type="InterPro" id="IPR005821">
    <property type="entry name" value="Ion_trans_dom"/>
</dbReference>
<dbReference type="STRING" id="38654.A0A3Q0GI65"/>
<evidence type="ECO:0000256" key="17">
    <source>
        <dbReference type="ARBA" id="ARBA00023201"/>
    </source>
</evidence>
<feature type="transmembrane region" description="Helical" evidence="21">
    <location>
        <begin position="101"/>
        <end position="117"/>
    </location>
</feature>
<name>A0A3Q0GI65_ALLSI</name>
<dbReference type="GeneID" id="102373313"/>
<comment type="caution">
    <text evidence="21">Lacks conserved residue(s) required for the propagation of feature annotation.</text>
</comment>
<feature type="transmembrane region" description="Helical" evidence="21">
    <location>
        <begin position="123"/>
        <end position="147"/>
    </location>
</feature>
<evidence type="ECO:0000259" key="25">
    <source>
        <dbReference type="Pfam" id="PF06512"/>
    </source>
</evidence>
<comment type="similarity">
    <text evidence="2">Belongs to the sodium channel (TC 1.A.1.10) family. Nav1.8/SCN10A subfamily.</text>
</comment>
<dbReference type="FunFam" id="1.10.287.70:FF:000001">
    <property type="entry name" value="Sodium channel protein"/>
    <property type="match status" value="1"/>
</dbReference>
<dbReference type="Gene3D" id="1.10.287.70">
    <property type="match status" value="4"/>
</dbReference>
<dbReference type="Proteomes" id="UP000189705">
    <property type="component" value="Unplaced"/>
</dbReference>
<evidence type="ECO:0000256" key="7">
    <source>
        <dbReference type="ARBA" id="ARBA00022692"/>
    </source>
</evidence>
<evidence type="ECO:0000256" key="12">
    <source>
        <dbReference type="ARBA" id="ARBA00023053"/>
    </source>
</evidence>
<dbReference type="Pfam" id="PF06512">
    <property type="entry name" value="Na_trans_assoc"/>
    <property type="match status" value="1"/>
</dbReference>
<keyword evidence="15" id="KW-1015">Disulfide bond</keyword>
<feature type="transmembrane region" description="Helical" evidence="21">
    <location>
        <begin position="588"/>
        <end position="611"/>
    </location>
</feature>
<feature type="region of interest" description="Disordered" evidence="23">
    <location>
        <begin position="437"/>
        <end position="463"/>
    </location>
</feature>
<evidence type="ECO:0000313" key="28">
    <source>
        <dbReference type="RefSeq" id="XP_025059142.1"/>
    </source>
</evidence>
<dbReference type="GO" id="GO:0019228">
    <property type="term" value="P:neuronal action potential"/>
    <property type="evidence" value="ECO:0007669"/>
    <property type="project" value="TreeGrafter"/>
</dbReference>
<feature type="transmembrane region" description="Helical" evidence="21">
    <location>
        <begin position="1001"/>
        <end position="1020"/>
    </location>
</feature>
<feature type="domain" description="Ion transport" evidence="24">
    <location>
        <begin position="995"/>
        <end position="1269"/>
    </location>
</feature>
<dbReference type="GO" id="GO:0001518">
    <property type="term" value="C:voltage-gated sodium channel complex"/>
    <property type="evidence" value="ECO:0007669"/>
    <property type="project" value="UniProtKB-UniRule"/>
</dbReference>
<evidence type="ECO:0000256" key="21">
    <source>
        <dbReference type="RuleBase" id="RU361132"/>
    </source>
</evidence>
<keyword evidence="11 21" id="KW-1133">Transmembrane helix</keyword>
<keyword evidence="17 21" id="KW-0739">Sodium transport</keyword>
<evidence type="ECO:0000256" key="5">
    <source>
        <dbReference type="ARBA" id="ARBA00022475"/>
    </source>
</evidence>
<evidence type="ECO:0000256" key="8">
    <source>
        <dbReference type="ARBA" id="ARBA00022737"/>
    </source>
</evidence>
<evidence type="ECO:0000313" key="27">
    <source>
        <dbReference type="Proteomes" id="UP000189705"/>
    </source>
</evidence>
<feature type="transmembrane region" description="Helical" evidence="21">
    <location>
        <begin position="1347"/>
        <end position="1365"/>
    </location>
</feature>
<feature type="transmembrane region" description="Helical" evidence="21">
    <location>
        <begin position="198"/>
        <end position="215"/>
    </location>
</feature>
<evidence type="ECO:0000256" key="22">
    <source>
        <dbReference type="SAM" id="Coils"/>
    </source>
</evidence>
<evidence type="ECO:0000256" key="6">
    <source>
        <dbReference type="ARBA" id="ARBA00022553"/>
    </source>
</evidence>
<reference evidence="28" key="1">
    <citation type="submission" date="2025-08" db="UniProtKB">
        <authorList>
            <consortium name="RefSeq"/>
        </authorList>
    </citation>
    <scope>IDENTIFICATION</scope>
</reference>
<feature type="domain" description="Sodium ion transport-associated" evidence="25">
    <location>
        <begin position="791"/>
        <end position="991"/>
    </location>
</feature>
<feature type="transmembrane region" description="Helical" evidence="21">
    <location>
        <begin position="666"/>
        <end position="691"/>
    </location>
</feature>
<gene>
    <name evidence="28" type="primary">LOC102373313</name>
</gene>
<dbReference type="PANTHER" id="PTHR10037:SF208">
    <property type="entry name" value="SODIUM CHANNEL PROTEIN TYPE 10 SUBUNIT ALPHA"/>
    <property type="match status" value="1"/>
</dbReference>
<keyword evidence="13 21" id="KW-0406">Ion transport</keyword>
<keyword evidence="14 21" id="KW-0472">Membrane</keyword>
<dbReference type="InterPro" id="IPR010526">
    <property type="entry name" value="Na_trans_assoc_dom"/>
</dbReference>
<keyword evidence="3 21" id="KW-0813">Transport</keyword>
<feature type="transmembrane region" description="Helical" evidence="21">
    <location>
        <begin position="1433"/>
        <end position="1461"/>
    </location>
</feature>
<comment type="function">
    <text evidence="19">Tetrodotoxin-resistant channel that mediates the voltage-dependent sodium ion permeability of excitable membranes. Assuming opened or closed conformations in response to the voltage difference across the membrane, the protein forms a sodium-selective channel through which sodium ions may pass in accordance with their electrochemical gradient. Plays a role in neuropathic pain mechanisms.</text>
</comment>
<evidence type="ECO:0000259" key="24">
    <source>
        <dbReference type="Pfam" id="PF00520"/>
    </source>
</evidence>
<dbReference type="InterPro" id="IPR027359">
    <property type="entry name" value="Volt_channel_dom_sf"/>
</dbReference>
<evidence type="ECO:0000256" key="15">
    <source>
        <dbReference type="ARBA" id="ARBA00023157"/>
    </source>
</evidence>
<evidence type="ECO:0000259" key="26">
    <source>
        <dbReference type="Pfam" id="PF24609"/>
    </source>
</evidence>
<dbReference type="Gene3D" id="1.10.238.10">
    <property type="entry name" value="EF-hand"/>
    <property type="match status" value="1"/>
</dbReference>
<feature type="domain" description="SCN5A-like C-terminal IQ motif" evidence="26">
    <location>
        <begin position="1678"/>
        <end position="1706"/>
    </location>
</feature>
<keyword evidence="5" id="KW-1003">Cell membrane</keyword>
<feature type="transmembrane region" description="Helical" evidence="21">
    <location>
        <begin position="751"/>
        <end position="774"/>
    </location>
</feature>
<dbReference type="CDD" id="cd13433">
    <property type="entry name" value="Na_channel_gate"/>
    <property type="match status" value="1"/>
</dbReference>
<keyword evidence="7 21" id="KW-0812">Transmembrane</keyword>
<feature type="transmembrane region" description="Helical" evidence="21">
    <location>
        <begin position="1032"/>
        <end position="1051"/>
    </location>
</feature>
<dbReference type="SUPFAM" id="SSF81324">
    <property type="entry name" value="Voltage-gated potassium channels"/>
    <property type="match status" value="4"/>
</dbReference>
<feature type="region of interest" description="Disordered" evidence="23">
    <location>
        <begin position="891"/>
        <end position="915"/>
    </location>
</feature>
<evidence type="ECO:0000256" key="9">
    <source>
        <dbReference type="ARBA" id="ARBA00022843"/>
    </source>
</evidence>
<dbReference type="InterPro" id="IPR044564">
    <property type="entry name" value="Na_chnl_inactivation_gate"/>
</dbReference>
<feature type="transmembrane region" description="Helical" evidence="21">
    <location>
        <begin position="382"/>
        <end position="408"/>
    </location>
</feature>
<keyword evidence="6" id="KW-0597">Phosphoprotein</keyword>
<dbReference type="RefSeq" id="XP_025059142.1">
    <property type="nucleotide sequence ID" value="XM_025203357.1"/>
</dbReference>
<feature type="coiled-coil region" evidence="22">
    <location>
        <begin position="19"/>
        <end position="46"/>
    </location>
</feature>
<sequence length="1706" mass="194900">MDPSLLLAAAYGFRRFTPNSLFEIENRIAENKAKRAQAKQDNSSQQVKEEHCSPQLDLKACNKLPTIYGKPSPELVGVPLEDLDPYYSDHKTFMVLNSKNIIFRFSATPALCIFGPFNPIRRAAIKILVHSLFILFIICVVVLNCVLMAQFPSSEQSKVAEYIFTGIYTAEISIKILARGFVWSELTFLRDPCDCLDFIVIIMTYISLIGSLQNVSALRTFRVLRTFKAISVLPGLKVIVNALIQSVRKLANVMILTVFCLSVFALVGLQLFMGHLKFKCVLNNATYDESLCKEAKVYDSSSPGDVCARMNNSNDILLCNPYSELKCPENYSCQNHKPNPDFGYTSFDNFGWAFLSMFRLMTQDSWERLYRQVIRTSGKTSMIFFVVVIFLCSFYLFNLILAVVTMAYEEQNQATQAEIQAKEKLFQEAEELLKKEQMKSARKTDTATTNSFKGRTTEPEGFGEDERIFHSQPAHCQRKLKKILTSYDVSLDSVNDAYQRQRLMSAASIITDNMTLKRSIWKCPPSWNRFAQKYLIWQCCPLWIRIKESVKLIGMDPLTDLFFTLCIVVNTVVLALEHPTMNLKYKHLINIINHVFTGIFTAEMILKMIALDPYYYFQEHWNIFDSLIVVLGLMSIPEGINLSFLKLLRIFKLAKSWPALNKLMKIILKSFGALSNLTLVLIITVFIFAVVGKQVLGSYYENSTRISTDGKLRWHMKDLSHSLLIVFRILCGEWIETMWECMEVAGKARCLPVFLTVLVIGNLVVLNLFIALLLSSFSSNTQTTPEGTEIKLQLAFDRIYSGLQFMKRIISDQIGKILRQELTLQACQKAKMKATAPAMKMYEDFVTHTKTSVCVPIAEEDLYSVEYDDSCSMYSTEMEYGKWEDHLRHREQSKSSGTLSQLSRTSASESKISMDTLQKENQQKNLDAMSCSEASTVDMYTFVGNYQLAEKPSTPEDCFTEGCVRYFPFCSVDITKYPGDTWWRFRKTCFRIVEHNWFENFIIFMIVLSSGSLAFEDIYLENRKNIQNLLSFADIMFTYIFFLEMILKWVAFGFQKYFTSAWCWLDFVIVCISLISLGPKSTSILEYLCAQQSSLKSIRTLRALRPLRALSRFEGIKVAVHALLGAIPSILNVMLVCVVFWLLFNLIGVNEFGGKFWKCTNISPNMNITNKNDCVNFNVTGSLKWENTNVNFDHVGMGYLALLQVATFKGWMDIMYAAVDSHGTDLQPTFEYRVYIYIYFVVFIIFGSFFMLNLFIGVVINNFNEQRKKISGKELFLTKDQKKYYNALKKLGSKKPQKPIPRPLNKFQGFVFDIVSHQAFDIAIAIFIFFNMIAMMAENEDQDTKNILVQINLVFVLIFTGEFILKFLGLRHYYFTNGWNIFDLVIVILSLINLALSEVFKTFFSPLLLRIIRLARIGRILRLIRAAKGIRTLLFALLMSLPALFNIGLLLFFVMYIYAILGMNNFACVGWNGGIDDIFNFQTFVSSMLCLFQITTSAGWDGLLSPLLTSTSCAPNLNVTNLKLSCGDPSIGILFFVSYVIITFLIVVNMYIAVILENFNVATEESAEPLSDDDFDIFYEIWGKFDPKATQFIKYSALSDFADALAEPLRIPKPNHLELIAMDLPMVSGEKIHCLDILFAFTKRVLGEYGDMDALRVQMEERFMAANPSKTSCKPITTTLRRKQEEVSAIVIQRAVRSYLLQCSVK</sequence>
<feature type="domain" description="Ion transport" evidence="24">
    <location>
        <begin position="130"/>
        <end position="415"/>
    </location>
</feature>
<feature type="transmembrane region" description="Helical" evidence="21">
    <location>
        <begin position="1377"/>
        <end position="1396"/>
    </location>
</feature>
<evidence type="ECO:0000256" key="14">
    <source>
        <dbReference type="ARBA" id="ARBA00023136"/>
    </source>
</evidence>
<dbReference type="FunFam" id="1.20.120.350:FF:000003">
    <property type="entry name" value="Voltage-dependent sodium channel"/>
    <property type="match status" value="1"/>
</dbReference>
<dbReference type="Gene3D" id="1.20.120.350">
    <property type="entry name" value="Voltage-gated potassium channels. Chain C"/>
    <property type="match status" value="4"/>
</dbReference>
<dbReference type="InParanoid" id="A0A3Q0GI65"/>
<feature type="transmembrane region" description="Helical" evidence="21">
    <location>
        <begin position="1531"/>
        <end position="1556"/>
    </location>
</feature>
<evidence type="ECO:0000256" key="19">
    <source>
        <dbReference type="ARBA" id="ARBA00025291"/>
    </source>
</evidence>
<evidence type="ECO:0000256" key="13">
    <source>
        <dbReference type="ARBA" id="ARBA00023065"/>
    </source>
</evidence>
<organism evidence="27 28">
    <name type="scientific">Alligator sinensis</name>
    <name type="common">Chinese alligator</name>
    <dbReference type="NCBI Taxonomy" id="38654"/>
    <lineage>
        <taxon>Eukaryota</taxon>
        <taxon>Metazoa</taxon>
        <taxon>Chordata</taxon>
        <taxon>Craniata</taxon>
        <taxon>Vertebrata</taxon>
        <taxon>Euteleostomi</taxon>
        <taxon>Archelosauria</taxon>
        <taxon>Archosauria</taxon>
        <taxon>Crocodylia</taxon>
        <taxon>Alligatoridae</taxon>
        <taxon>Alligatorinae</taxon>
        <taxon>Alligator</taxon>
    </lineage>
</organism>
<evidence type="ECO:0000256" key="3">
    <source>
        <dbReference type="ARBA" id="ARBA00022448"/>
    </source>
</evidence>
<feature type="transmembrane region" description="Helical" evidence="21">
    <location>
        <begin position="1310"/>
        <end position="1335"/>
    </location>
</feature>
<feature type="transmembrane region" description="Helical" evidence="21">
    <location>
        <begin position="623"/>
        <end position="645"/>
    </location>
</feature>
<feature type="domain" description="Ion transport" evidence="24">
    <location>
        <begin position="1317"/>
        <end position="1566"/>
    </location>
</feature>
<dbReference type="KEGG" id="asn:102373313"/>
<evidence type="ECO:0000256" key="18">
    <source>
        <dbReference type="ARBA" id="ARBA00023303"/>
    </source>
</evidence>
<evidence type="ECO:0000256" key="4">
    <source>
        <dbReference type="ARBA" id="ARBA00022461"/>
    </source>
</evidence>
<dbReference type="FunFam" id="1.20.120.350:FF:000075">
    <property type="entry name" value="Sodium channel protein"/>
    <property type="match status" value="1"/>
</dbReference>
<dbReference type="Pfam" id="PF00520">
    <property type="entry name" value="Ion_trans"/>
    <property type="match status" value="4"/>
</dbReference>
<proteinExistence type="inferred from homology"/>
<comment type="function">
    <text evidence="21">Mediates the voltage-dependent sodium ion permeability of excitable membranes. Assuming opened or closed conformations in response to the voltage difference across the membrane, the protein forms a sodium-selective channel through which Na(+) ions may pass in accordance with their electrochemical gradient.</text>
</comment>
<evidence type="ECO:0000256" key="11">
    <source>
        <dbReference type="ARBA" id="ARBA00022989"/>
    </source>
</evidence>
<protein>
    <recommendedName>
        <fullName evidence="21">Sodium channel protein</fullName>
    </recommendedName>
</protein>
<dbReference type="GO" id="GO:0086010">
    <property type="term" value="P:membrane depolarization during action potential"/>
    <property type="evidence" value="ECO:0007669"/>
    <property type="project" value="TreeGrafter"/>
</dbReference>
<dbReference type="FunFam" id="1.20.120.350:FF:000004">
    <property type="entry name" value="Sodium channel protein"/>
    <property type="match status" value="1"/>
</dbReference>
<feature type="transmembrane region" description="Helical" evidence="21">
    <location>
        <begin position="1118"/>
        <end position="1144"/>
    </location>
</feature>
<keyword evidence="18 21" id="KW-0407">Ion channel</keyword>
<dbReference type="Pfam" id="PF24609">
    <property type="entry name" value="IQ_SCN5A_C"/>
    <property type="match status" value="1"/>
</dbReference>
<keyword evidence="16" id="KW-0325">Glycoprotein</keyword>
<feature type="transmembrane region" description="Helical" evidence="21">
    <location>
        <begin position="1057"/>
        <end position="1077"/>
    </location>
</feature>
<keyword evidence="27" id="KW-1185">Reference proteome</keyword>
<keyword evidence="4 21" id="KW-0894">Sodium channel</keyword>
<keyword evidence="8" id="KW-0677">Repeat</keyword>
<dbReference type="PRINTS" id="PR00170">
    <property type="entry name" value="NACHANNEL"/>
</dbReference>
<evidence type="ECO:0000256" key="10">
    <source>
        <dbReference type="ARBA" id="ARBA00022882"/>
    </source>
</evidence>
<keyword evidence="10 21" id="KW-0851">Voltage-gated channel</keyword>
<feature type="transmembrane region" description="Helical" evidence="21">
    <location>
        <begin position="1236"/>
        <end position="1260"/>
    </location>
</feature>
<dbReference type="GO" id="GO:0005248">
    <property type="term" value="F:voltage-gated sodium channel activity"/>
    <property type="evidence" value="ECO:0007669"/>
    <property type="project" value="InterPro"/>
</dbReference>